<name>A0A242MIW6_CABSO</name>
<dbReference type="AlphaFoldDB" id="A0A242MIW6"/>
<evidence type="ECO:0000313" key="1">
    <source>
        <dbReference type="EMBL" id="OTP71122.1"/>
    </source>
</evidence>
<dbReference type="EMBL" id="NBTZ01000102">
    <property type="protein sequence ID" value="OTP71122.1"/>
    <property type="molecule type" value="Genomic_DNA"/>
</dbReference>
<organism evidence="1 2">
    <name type="scientific">Caballeronia sordidicola</name>
    <name type="common">Burkholderia sordidicola</name>
    <dbReference type="NCBI Taxonomy" id="196367"/>
    <lineage>
        <taxon>Bacteria</taxon>
        <taxon>Pseudomonadati</taxon>
        <taxon>Pseudomonadota</taxon>
        <taxon>Betaproteobacteria</taxon>
        <taxon>Burkholderiales</taxon>
        <taxon>Burkholderiaceae</taxon>
        <taxon>Caballeronia</taxon>
    </lineage>
</organism>
<evidence type="ECO:0000313" key="2">
    <source>
        <dbReference type="Proteomes" id="UP000195221"/>
    </source>
</evidence>
<sequence>MSRQDDNKAIVGRWFTRFWGATCDLGIVDELAAPDMILQYSLHEPRRGREDIKSFMTGFRAAFPDLNFWGTADLIAEGDYVVGRWEGGGTHTGQAFDDFLIGALPAATGRTMRFTGTTVLRLQGGMIVEETGLDDGVTALQQLGLIEAA</sequence>
<dbReference type="GO" id="GO:0030638">
    <property type="term" value="P:polyketide metabolic process"/>
    <property type="evidence" value="ECO:0007669"/>
    <property type="project" value="InterPro"/>
</dbReference>
<comment type="caution">
    <text evidence="1">The sequence shown here is derived from an EMBL/GenBank/DDBJ whole genome shotgun (WGS) entry which is preliminary data.</text>
</comment>
<accession>A0A242MIW6</accession>
<dbReference type="RefSeq" id="WP_075360307.1">
    <property type="nucleotide sequence ID" value="NZ_MSRG01000088.1"/>
</dbReference>
<dbReference type="InterPro" id="IPR032710">
    <property type="entry name" value="NTF2-like_dom_sf"/>
</dbReference>
<dbReference type="Pfam" id="PF07366">
    <property type="entry name" value="SnoaL"/>
    <property type="match status" value="1"/>
</dbReference>
<dbReference type="SUPFAM" id="SSF54427">
    <property type="entry name" value="NTF2-like"/>
    <property type="match status" value="1"/>
</dbReference>
<reference evidence="1 2" key="1">
    <citation type="submission" date="2017-03" db="EMBL/GenBank/DDBJ databases">
        <title>Genome analysis of strain PAMC 26577.</title>
        <authorList>
            <person name="Oh H.-M."/>
            <person name="Yang J.-A."/>
        </authorList>
    </citation>
    <scope>NUCLEOTIDE SEQUENCE [LARGE SCALE GENOMIC DNA]</scope>
    <source>
        <strain evidence="1 2">PAMC 26577</strain>
    </source>
</reference>
<dbReference type="Gene3D" id="3.10.450.50">
    <property type="match status" value="1"/>
</dbReference>
<dbReference type="Proteomes" id="UP000195221">
    <property type="component" value="Unassembled WGS sequence"/>
</dbReference>
<gene>
    <name evidence="1" type="ORF">PAMC26577_24635</name>
</gene>
<proteinExistence type="predicted"/>
<dbReference type="InterPro" id="IPR009959">
    <property type="entry name" value="Cyclase_SnoaL-like"/>
</dbReference>
<protein>
    <submittedName>
        <fullName evidence="1">Putative ester cyclase</fullName>
    </submittedName>
</protein>
<dbReference type="PANTHER" id="PTHR38436:SF1">
    <property type="entry name" value="ESTER CYCLASE"/>
    <property type="match status" value="1"/>
</dbReference>
<dbReference type="PANTHER" id="PTHR38436">
    <property type="entry name" value="POLYKETIDE CYCLASE SNOAL-LIKE DOMAIN"/>
    <property type="match status" value="1"/>
</dbReference>